<gene>
    <name evidence="7" type="primary">jg9891</name>
    <name evidence="7" type="ORF">PAEG_LOCUS2830</name>
</gene>
<dbReference type="Gene3D" id="1.20.120.1110">
    <property type="entry name" value="TAFH/NHR1 domain"/>
    <property type="match status" value="2"/>
</dbReference>
<dbReference type="InterPro" id="IPR003894">
    <property type="entry name" value="TAFH_NHR1"/>
</dbReference>
<comment type="subcellular location">
    <subcellularLocation>
        <location evidence="1">Nucleus</location>
    </subcellularLocation>
</comment>
<evidence type="ECO:0000256" key="1">
    <source>
        <dbReference type="ARBA" id="ARBA00004123"/>
    </source>
</evidence>
<dbReference type="PROSITE" id="PS51119">
    <property type="entry name" value="TAFH"/>
    <property type="match status" value="2"/>
</dbReference>
<dbReference type="Proteomes" id="UP000838756">
    <property type="component" value="Unassembled WGS sequence"/>
</dbReference>
<accession>A0A8S4QKM4</accession>
<feature type="domain" description="TAFH" evidence="6">
    <location>
        <begin position="19"/>
        <end position="114"/>
    </location>
</feature>
<dbReference type="OrthoDB" id="2951111at2759"/>
<keyword evidence="2" id="KW-0805">Transcription regulation</keyword>
<comment type="caution">
    <text evidence="7">The sequence shown here is derived from an EMBL/GenBank/DDBJ whole genome shotgun (WGS) entry which is preliminary data.</text>
</comment>
<evidence type="ECO:0000313" key="8">
    <source>
        <dbReference type="Proteomes" id="UP000838756"/>
    </source>
</evidence>
<dbReference type="AlphaFoldDB" id="A0A8S4QKM4"/>
<protein>
    <submittedName>
        <fullName evidence="7">Jg9891 protein</fullName>
    </submittedName>
</protein>
<dbReference type="PANTHER" id="PTHR10379">
    <property type="entry name" value="MTG8 ETO EIGHT TWENTY ONE PROTEIN"/>
    <property type="match status" value="1"/>
</dbReference>
<feature type="region of interest" description="Disordered" evidence="5">
    <location>
        <begin position="59"/>
        <end position="109"/>
    </location>
</feature>
<evidence type="ECO:0000256" key="4">
    <source>
        <dbReference type="ARBA" id="ARBA00023242"/>
    </source>
</evidence>
<feature type="compositionally biased region" description="Low complexity" evidence="5">
    <location>
        <begin position="89"/>
        <end position="108"/>
    </location>
</feature>
<evidence type="ECO:0000313" key="7">
    <source>
        <dbReference type="EMBL" id="CAH2210981.1"/>
    </source>
</evidence>
<evidence type="ECO:0000256" key="3">
    <source>
        <dbReference type="ARBA" id="ARBA00023163"/>
    </source>
</evidence>
<keyword evidence="8" id="KW-1185">Reference proteome</keyword>
<dbReference type="Pfam" id="PF07531">
    <property type="entry name" value="TAFH"/>
    <property type="match status" value="1"/>
</dbReference>
<feature type="non-terminal residue" evidence="7">
    <location>
        <position position="145"/>
    </location>
</feature>
<keyword evidence="4" id="KW-0539">Nucleus</keyword>
<keyword evidence="3" id="KW-0804">Transcription</keyword>
<dbReference type="SUPFAM" id="SSF158553">
    <property type="entry name" value="TAFH domain-like"/>
    <property type="match status" value="2"/>
</dbReference>
<sequence length="145" mass="15508">ALSSTESLSPPLPEGSRSAPALQRLRKFLSALQQFASDVGTETGDRVRQLIFNLVVTVTSGKDRRSPDQEEPRSSPTPGPPSPQNNGIAAALSSTESLSPPLPEGSRSAPALQRLRKFLSALQQFASDVGTETGDRVRQLIFNLV</sequence>
<dbReference type="GO" id="GO:0005634">
    <property type="term" value="C:nucleus"/>
    <property type="evidence" value="ECO:0007669"/>
    <property type="project" value="UniProtKB-SubCell"/>
</dbReference>
<dbReference type="InterPro" id="IPR013289">
    <property type="entry name" value="CBFA2T1/2/3"/>
</dbReference>
<proteinExistence type="predicted"/>
<evidence type="ECO:0000256" key="5">
    <source>
        <dbReference type="SAM" id="MobiDB-lite"/>
    </source>
</evidence>
<dbReference type="GO" id="GO:0003714">
    <property type="term" value="F:transcription corepressor activity"/>
    <property type="evidence" value="ECO:0007669"/>
    <property type="project" value="InterPro"/>
</dbReference>
<feature type="region of interest" description="Disordered" evidence="5">
    <location>
        <begin position="1"/>
        <end position="20"/>
    </location>
</feature>
<evidence type="ECO:0000259" key="6">
    <source>
        <dbReference type="PROSITE" id="PS51119"/>
    </source>
</evidence>
<feature type="non-terminal residue" evidence="7">
    <location>
        <position position="1"/>
    </location>
</feature>
<dbReference type="GO" id="GO:0006351">
    <property type="term" value="P:DNA-templated transcription"/>
    <property type="evidence" value="ECO:0007669"/>
    <property type="project" value="InterPro"/>
</dbReference>
<organism evidence="7 8">
    <name type="scientific">Pararge aegeria aegeria</name>
    <dbReference type="NCBI Taxonomy" id="348720"/>
    <lineage>
        <taxon>Eukaryota</taxon>
        <taxon>Metazoa</taxon>
        <taxon>Ecdysozoa</taxon>
        <taxon>Arthropoda</taxon>
        <taxon>Hexapoda</taxon>
        <taxon>Insecta</taxon>
        <taxon>Pterygota</taxon>
        <taxon>Neoptera</taxon>
        <taxon>Endopterygota</taxon>
        <taxon>Lepidoptera</taxon>
        <taxon>Glossata</taxon>
        <taxon>Ditrysia</taxon>
        <taxon>Papilionoidea</taxon>
        <taxon>Nymphalidae</taxon>
        <taxon>Satyrinae</taxon>
        <taxon>Satyrini</taxon>
        <taxon>Parargina</taxon>
        <taxon>Pararge</taxon>
    </lineage>
</organism>
<dbReference type="PANTHER" id="PTHR10379:SF14">
    <property type="entry name" value="NERVY, ISOFORM D"/>
    <property type="match status" value="1"/>
</dbReference>
<feature type="compositionally biased region" description="Low complexity" evidence="5">
    <location>
        <begin position="1"/>
        <end position="18"/>
    </location>
</feature>
<evidence type="ECO:0000256" key="2">
    <source>
        <dbReference type="ARBA" id="ARBA00023015"/>
    </source>
</evidence>
<dbReference type="InterPro" id="IPR037249">
    <property type="entry name" value="TAFH/NHR1_dom_sf"/>
</dbReference>
<feature type="domain" description="TAFH" evidence="6">
    <location>
        <begin position="109"/>
        <end position="145"/>
    </location>
</feature>
<feature type="compositionally biased region" description="Basic and acidic residues" evidence="5">
    <location>
        <begin position="61"/>
        <end position="73"/>
    </location>
</feature>
<dbReference type="EMBL" id="CAKXAJ010008859">
    <property type="protein sequence ID" value="CAH2210981.1"/>
    <property type="molecule type" value="Genomic_DNA"/>
</dbReference>
<reference evidence="7" key="1">
    <citation type="submission" date="2022-03" db="EMBL/GenBank/DDBJ databases">
        <authorList>
            <person name="Lindestad O."/>
        </authorList>
    </citation>
    <scope>NUCLEOTIDE SEQUENCE</scope>
</reference>
<name>A0A8S4QKM4_9NEOP</name>